<comment type="caution">
    <text evidence="3">The sequence shown here is derived from an EMBL/GenBank/DDBJ whole genome shotgun (WGS) entry which is preliminary data.</text>
</comment>
<dbReference type="Pfam" id="PF07727">
    <property type="entry name" value="RVT_2"/>
    <property type="match status" value="2"/>
</dbReference>
<dbReference type="Gene3D" id="1.10.510.10">
    <property type="entry name" value="Transferase(Phosphotransferase) domain 1"/>
    <property type="match status" value="1"/>
</dbReference>
<evidence type="ECO:0000313" key="4">
    <source>
        <dbReference type="Proteomes" id="UP000288805"/>
    </source>
</evidence>
<dbReference type="InterPro" id="IPR036397">
    <property type="entry name" value="RNaseH_sf"/>
</dbReference>
<dbReference type="InterPro" id="IPR013103">
    <property type="entry name" value="RVT_2"/>
</dbReference>
<dbReference type="InterPro" id="IPR012337">
    <property type="entry name" value="RNaseH-like_sf"/>
</dbReference>
<reference evidence="3 4" key="1">
    <citation type="journal article" date="2018" name="PLoS Genet.">
        <title>Population sequencing reveals clonal diversity and ancestral inbreeding in the grapevine cultivar Chardonnay.</title>
        <authorList>
            <person name="Roach M.J."/>
            <person name="Johnson D.L."/>
            <person name="Bohlmann J."/>
            <person name="van Vuuren H.J."/>
            <person name="Jones S.J."/>
            <person name="Pretorius I.S."/>
            <person name="Schmidt S.A."/>
            <person name="Borneman A.R."/>
        </authorList>
    </citation>
    <scope>NUCLEOTIDE SEQUENCE [LARGE SCALE GENOMIC DNA]</scope>
    <source>
        <strain evidence="4">cv. Chardonnay</strain>
        <tissue evidence="3">Leaf</tissue>
    </source>
</reference>
<dbReference type="GO" id="GO:0015074">
    <property type="term" value="P:DNA integration"/>
    <property type="evidence" value="ECO:0007669"/>
    <property type="project" value="InterPro"/>
</dbReference>
<dbReference type="Gene3D" id="3.30.420.10">
    <property type="entry name" value="Ribonuclease H-like superfamily/Ribonuclease H"/>
    <property type="match status" value="1"/>
</dbReference>
<sequence length="1111" mass="128269">MLDVVLIANETIDLMLKSNNFGLLCKLDIEKAYDHVFHSFKRLRQGDPLSPYLFVLAMEALNCLLGRVREGGFLSGFKMNGRVGEGMKVENLEELTFEFGCKVGVLLTFYLSLPLDRRKGSLGVRLSRRLDDWEIEIMERFLERLQNKVVVEGREDKVYWLETKSGTFFVKSFYSSLEVRRSMLFLVDVWALGVSAIEMAEGLPPRSAVHPMRVLFMISIEPAPMLEDKEKWSLVFHDFVAKCLTKEPRLRPTASEMLKFLHGIRAWFALNPNLSMDAQRGNNHERVSEIHSLMGPVGAFDNSPLHLTVEKLNAIGKTYMFLPMAKDVWDAVRETYSDAENASQIFEIKMRLWQMKQGDREVVEYYTEMLGLWQDLDLSCEEEWECTGDSVRFKKKMENERVFEFLAGLNHELDDVRSRVLNRRPLPSIREVFSEVRREEIRRRDLSSGKTIGSAKEREGLYYFNEIDVLGRCSPTVFFLNFHSMIQTQFQTKIQILRTDNGTEYFNHSLSTYLEENGIIHQSSCVNTPQQNGVAERKNRHILEVARALLFTSHMPSQFWGDSKSFFLIRDLVHIFHFVSLGPLCLSTPLGPKRNKFDPRALKCVFLGYSSTQKGYKCYDPVSKKLYVSLDVTFFEHTPYYSLQGESMSETRPYLTSDYLDVAMFESILCLISTPSPNTKGHLNSGGDTELQKNRETLVYSRRPKSKFNETLISEAPKESELVIVPTPQEYGSNFDQVTDDLPIALRKQSRSCTLHPISKFVSYNFLFAKCHAFTTNLDKIQIPKNIQEAFKIPEWKEVVMEEIRALEKNENWEVMNLPRGKKLVGCKWIFTVKYKTDGTIERYKACLVAKGFTRTYDIDYTETFAPVAKLNTIRVLLSLAANLDWPLRQFDIKNAFLNGELEEEVFMMLPPGFCKEEEETRDHHLIVYVDDIILIGDDTGEVERLKKVLATEFEVKDLGQMRYFLGMEVARSRKGISIFQRKYVLDLLTETDMLGCKPSDTPIEARNRMESDGKPVDKEKYQRLVGKLIYLSHTRPDIAFAVSVVSQYMHSLKESHLEAVYKILRYLKGSPGRGLFFKKSDSKKVEIYTDADWAGSIDDRRFTTGYCTYV</sequence>
<dbReference type="InterPro" id="IPR000719">
    <property type="entry name" value="Prot_kinase_dom"/>
</dbReference>
<dbReference type="GO" id="GO:0003676">
    <property type="term" value="F:nucleic acid binding"/>
    <property type="evidence" value="ECO:0007669"/>
    <property type="project" value="InterPro"/>
</dbReference>
<dbReference type="InterPro" id="IPR043502">
    <property type="entry name" value="DNA/RNA_pol_sf"/>
</dbReference>
<dbReference type="SUPFAM" id="SSF56672">
    <property type="entry name" value="DNA/RNA polymerases"/>
    <property type="match status" value="1"/>
</dbReference>
<dbReference type="Pfam" id="PF25597">
    <property type="entry name" value="SH3_retrovirus"/>
    <property type="match status" value="1"/>
</dbReference>
<dbReference type="InterPro" id="IPR057670">
    <property type="entry name" value="SH3_retrovirus"/>
</dbReference>
<dbReference type="PROSITE" id="PS50011">
    <property type="entry name" value="PROTEIN_KINASE_DOM"/>
    <property type="match status" value="1"/>
</dbReference>
<protein>
    <submittedName>
        <fullName evidence="3">Retrovirus-related Pol polyprotein from transposon RE1</fullName>
    </submittedName>
</protein>
<dbReference type="InterPro" id="IPR011009">
    <property type="entry name" value="Kinase-like_dom_sf"/>
</dbReference>
<dbReference type="AlphaFoldDB" id="A0A438J1E4"/>
<dbReference type="PANTHER" id="PTHR11439:SF467">
    <property type="entry name" value="INTEGRASE CATALYTIC DOMAIN-CONTAINING PROTEIN"/>
    <property type="match status" value="1"/>
</dbReference>
<dbReference type="PROSITE" id="PS50994">
    <property type="entry name" value="INTEGRASE"/>
    <property type="match status" value="1"/>
</dbReference>
<dbReference type="SUPFAM" id="SSF53098">
    <property type="entry name" value="Ribonuclease H-like"/>
    <property type="match status" value="1"/>
</dbReference>
<dbReference type="EMBL" id="QGNW01000069">
    <property type="protein sequence ID" value="RVX02766.1"/>
    <property type="molecule type" value="Genomic_DNA"/>
</dbReference>
<evidence type="ECO:0000259" key="1">
    <source>
        <dbReference type="PROSITE" id="PS50011"/>
    </source>
</evidence>
<dbReference type="Proteomes" id="UP000288805">
    <property type="component" value="Unassembled WGS sequence"/>
</dbReference>
<accession>A0A438J1E4</accession>
<dbReference type="SUPFAM" id="SSF56112">
    <property type="entry name" value="Protein kinase-like (PK-like)"/>
    <property type="match status" value="1"/>
</dbReference>
<dbReference type="InterPro" id="IPR001584">
    <property type="entry name" value="Integrase_cat-core"/>
</dbReference>
<dbReference type="PANTHER" id="PTHR11439">
    <property type="entry name" value="GAG-POL-RELATED RETROTRANSPOSON"/>
    <property type="match status" value="1"/>
</dbReference>
<proteinExistence type="predicted"/>
<organism evidence="3 4">
    <name type="scientific">Vitis vinifera</name>
    <name type="common">Grape</name>
    <dbReference type="NCBI Taxonomy" id="29760"/>
    <lineage>
        <taxon>Eukaryota</taxon>
        <taxon>Viridiplantae</taxon>
        <taxon>Streptophyta</taxon>
        <taxon>Embryophyta</taxon>
        <taxon>Tracheophyta</taxon>
        <taxon>Spermatophyta</taxon>
        <taxon>Magnoliopsida</taxon>
        <taxon>eudicotyledons</taxon>
        <taxon>Gunneridae</taxon>
        <taxon>Pentapetalae</taxon>
        <taxon>rosids</taxon>
        <taxon>Vitales</taxon>
        <taxon>Vitaceae</taxon>
        <taxon>Viteae</taxon>
        <taxon>Vitis</taxon>
    </lineage>
</organism>
<feature type="domain" description="Integrase catalytic" evidence="2">
    <location>
        <begin position="495"/>
        <end position="550"/>
    </location>
</feature>
<evidence type="ECO:0000313" key="3">
    <source>
        <dbReference type="EMBL" id="RVX02766.1"/>
    </source>
</evidence>
<dbReference type="GO" id="GO:0005524">
    <property type="term" value="F:ATP binding"/>
    <property type="evidence" value="ECO:0007669"/>
    <property type="project" value="InterPro"/>
</dbReference>
<evidence type="ECO:0000259" key="2">
    <source>
        <dbReference type="PROSITE" id="PS50994"/>
    </source>
</evidence>
<feature type="domain" description="Protein kinase" evidence="1">
    <location>
        <begin position="1"/>
        <end position="268"/>
    </location>
</feature>
<dbReference type="GO" id="GO:0004672">
    <property type="term" value="F:protein kinase activity"/>
    <property type="evidence" value="ECO:0007669"/>
    <property type="project" value="InterPro"/>
</dbReference>
<name>A0A438J1E4_VITVI</name>
<gene>
    <name evidence="3" type="primary">RE1_174</name>
    <name evidence="3" type="ORF">CK203_016520</name>
</gene>